<dbReference type="PANTHER" id="PTHR30212:SF2">
    <property type="entry name" value="PROTEIN YIIM"/>
    <property type="match status" value="1"/>
</dbReference>
<keyword evidence="3" id="KW-1185">Reference proteome</keyword>
<dbReference type="SUPFAM" id="SSF50800">
    <property type="entry name" value="PK beta-barrel domain-like"/>
    <property type="match status" value="1"/>
</dbReference>
<dbReference type="Proteomes" id="UP000318626">
    <property type="component" value="Chromosome"/>
</dbReference>
<dbReference type="GO" id="GO:0003824">
    <property type="term" value="F:catalytic activity"/>
    <property type="evidence" value="ECO:0007669"/>
    <property type="project" value="InterPro"/>
</dbReference>
<dbReference type="InterPro" id="IPR011037">
    <property type="entry name" value="Pyrv_Knase-like_insert_dom_sf"/>
</dbReference>
<dbReference type="PROSITE" id="PS51340">
    <property type="entry name" value="MOSC"/>
    <property type="match status" value="1"/>
</dbReference>
<evidence type="ECO:0000259" key="1">
    <source>
        <dbReference type="PROSITE" id="PS51340"/>
    </source>
</evidence>
<dbReference type="GO" id="GO:0030151">
    <property type="term" value="F:molybdenum ion binding"/>
    <property type="evidence" value="ECO:0007669"/>
    <property type="project" value="InterPro"/>
</dbReference>
<dbReference type="EMBL" id="CP036289">
    <property type="protein sequence ID" value="QDU76526.1"/>
    <property type="molecule type" value="Genomic_DNA"/>
</dbReference>
<dbReference type="AlphaFoldDB" id="A0A518CBD8"/>
<proteinExistence type="predicted"/>
<dbReference type="InterPro" id="IPR052353">
    <property type="entry name" value="Benzoxazolinone_Detox_Enz"/>
</dbReference>
<reference evidence="3" key="1">
    <citation type="submission" date="2019-02" db="EMBL/GenBank/DDBJ databases">
        <title>Deep-cultivation of Planctomycetes and their phenomic and genomic characterization uncovers novel biology.</title>
        <authorList>
            <person name="Wiegand S."/>
            <person name="Jogler M."/>
            <person name="Boedeker C."/>
            <person name="Pinto D."/>
            <person name="Vollmers J."/>
            <person name="Rivas-Marin E."/>
            <person name="Kohn T."/>
            <person name="Peeters S.H."/>
            <person name="Heuer A."/>
            <person name="Rast P."/>
            <person name="Oberbeckmann S."/>
            <person name="Bunk B."/>
            <person name="Jeske O."/>
            <person name="Meyerdierks A."/>
            <person name="Storesund J.E."/>
            <person name="Kallscheuer N."/>
            <person name="Luecker S."/>
            <person name="Lage O.M."/>
            <person name="Pohl T."/>
            <person name="Merkel B.J."/>
            <person name="Hornburger P."/>
            <person name="Mueller R.-W."/>
            <person name="Bruemmer F."/>
            <person name="Labrenz M."/>
            <person name="Spormann A.M."/>
            <person name="Op den Camp H."/>
            <person name="Overmann J."/>
            <person name="Amann R."/>
            <person name="Jetten M.S.M."/>
            <person name="Mascher T."/>
            <person name="Medema M.H."/>
            <person name="Devos D.P."/>
            <person name="Kaster A.-K."/>
            <person name="Ovreas L."/>
            <person name="Rohde M."/>
            <person name="Galperin M.Y."/>
            <person name="Jogler C."/>
        </authorList>
    </citation>
    <scope>NUCLEOTIDE SEQUENCE [LARGE SCALE GENOMIC DNA]</scope>
    <source>
        <strain evidence="3">Pan97</strain>
    </source>
</reference>
<accession>A0A518CBD8</accession>
<protein>
    <submittedName>
        <fullName evidence="2">6-N-hydroxylaminopurine resistance protein</fullName>
    </submittedName>
</protein>
<sequence length="119" mass="13098">MIGFENDGHRYEEHYAPKRAVTLFNREILDRFEPDGEAFPPGSVGENITVAGIDLGKLAIGTRLAVGEAEIQLEKPWKPCHATNAASGQSRVNEREHLGFFASVVRPGTIRRGDVVEVL</sequence>
<feature type="domain" description="MOSC" evidence="1">
    <location>
        <begin position="1"/>
        <end position="119"/>
    </location>
</feature>
<organism evidence="2 3">
    <name type="scientific">Bremerella volcania</name>
    <dbReference type="NCBI Taxonomy" id="2527984"/>
    <lineage>
        <taxon>Bacteria</taxon>
        <taxon>Pseudomonadati</taxon>
        <taxon>Planctomycetota</taxon>
        <taxon>Planctomycetia</taxon>
        <taxon>Pirellulales</taxon>
        <taxon>Pirellulaceae</taxon>
        <taxon>Bremerella</taxon>
    </lineage>
</organism>
<dbReference type="PANTHER" id="PTHR30212">
    <property type="entry name" value="PROTEIN YIIM"/>
    <property type="match status" value="1"/>
</dbReference>
<dbReference type="GO" id="GO:0030170">
    <property type="term" value="F:pyridoxal phosphate binding"/>
    <property type="evidence" value="ECO:0007669"/>
    <property type="project" value="InterPro"/>
</dbReference>
<dbReference type="InterPro" id="IPR005302">
    <property type="entry name" value="MoCF_Sase_C"/>
</dbReference>
<gene>
    <name evidence="2" type="ORF">Pan97_35780</name>
</gene>
<evidence type="ECO:0000313" key="3">
    <source>
        <dbReference type="Proteomes" id="UP000318626"/>
    </source>
</evidence>
<evidence type="ECO:0000313" key="2">
    <source>
        <dbReference type="EMBL" id="QDU76526.1"/>
    </source>
</evidence>
<dbReference type="Pfam" id="PF03473">
    <property type="entry name" value="MOSC"/>
    <property type="match status" value="1"/>
</dbReference>
<dbReference type="KEGG" id="bvo:Pan97_35780"/>
<dbReference type="Gene3D" id="2.40.33.20">
    <property type="entry name" value="PK beta-barrel domain-like"/>
    <property type="match status" value="1"/>
</dbReference>
<name>A0A518CBD8_9BACT</name>